<dbReference type="OrthoDB" id="1274006at2"/>
<reference evidence="2 3" key="1">
    <citation type="submission" date="2016-11" db="EMBL/GenBank/DDBJ databases">
        <authorList>
            <person name="Jaros S."/>
            <person name="Januszkiewicz K."/>
            <person name="Wedrychowicz H."/>
        </authorList>
    </citation>
    <scope>NUCLEOTIDE SEQUENCE [LARGE SCALE GENOMIC DNA]</scope>
    <source>
        <strain evidence="2 3">DSM 25661</strain>
    </source>
</reference>
<gene>
    <name evidence="2" type="ORF">SAMN05444278_102271</name>
</gene>
<name>A0A1M4UB66_9FLAO</name>
<evidence type="ECO:0000313" key="2">
    <source>
        <dbReference type="EMBL" id="SHE53886.1"/>
    </source>
</evidence>
<evidence type="ECO:0000313" key="3">
    <source>
        <dbReference type="Proteomes" id="UP000184462"/>
    </source>
</evidence>
<organism evidence="2 3">
    <name type="scientific">Psychroflexus salarius</name>
    <dbReference type="NCBI Taxonomy" id="1155689"/>
    <lineage>
        <taxon>Bacteria</taxon>
        <taxon>Pseudomonadati</taxon>
        <taxon>Bacteroidota</taxon>
        <taxon>Flavobacteriia</taxon>
        <taxon>Flavobacteriales</taxon>
        <taxon>Flavobacteriaceae</taxon>
        <taxon>Psychroflexus</taxon>
    </lineage>
</organism>
<evidence type="ECO:0000256" key="1">
    <source>
        <dbReference type="SAM" id="SignalP"/>
    </source>
</evidence>
<accession>A0A1M4UB66</accession>
<dbReference type="RefSeq" id="WP_073192362.1">
    <property type="nucleotide sequence ID" value="NZ_FQTW01000002.1"/>
</dbReference>
<dbReference type="Proteomes" id="UP000184462">
    <property type="component" value="Unassembled WGS sequence"/>
</dbReference>
<keyword evidence="3" id="KW-1185">Reference proteome</keyword>
<feature type="signal peptide" evidence="1">
    <location>
        <begin position="1"/>
        <end position="20"/>
    </location>
</feature>
<sequence>MRTYLLITCFISLLTFSVNAQPKTTNHDYKYIEVPYKFSFFEENNQFQLNILARVLLQEEGFEVYMDVEDLPLEVLKSPCQLLKFQLNEIDSFMRKRLQFNLINCNGQVVYTSGVGESRKKKFKDSYTEALKNTFLGFSILDLKQPNNQPSISNSKPSKKISKELIKSSKKINYKYRGEIFWLIEDAKNYKLVASKDQSEYATLDKADRGTYIFTTNNFVGAAYFKPNGDLIVEYRDDNQTEPSTKSIVFKKL</sequence>
<dbReference type="EMBL" id="FQTW01000002">
    <property type="protein sequence ID" value="SHE53886.1"/>
    <property type="molecule type" value="Genomic_DNA"/>
</dbReference>
<dbReference type="STRING" id="1155689.SAMN05444278_102271"/>
<protein>
    <submittedName>
        <fullName evidence="2">Uncharacterized protein</fullName>
    </submittedName>
</protein>
<proteinExistence type="predicted"/>
<dbReference type="AlphaFoldDB" id="A0A1M4UB66"/>
<keyword evidence="1" id="KW-0732">Signal</keyword>
<feature type="chain" id="PRO_5012409159" evidence="1">
    <location>
        <begin position="21"/>
        <end position="253"/>
    </location>
</feature>